<gene>
    <name evidence="2" type="ORF">S40285_03913</name>
</gene>
<evidence type="ECO:0000313" key="2">
    <source>
        <dbReference type="EMBL" id="KFA69959.1"/>
    </source>
</evidence>
<evidence type="ECO:0000313" key="3">
    <source>
        <dbReference type="Proteomes" id="UP000028524"/>
    </source>
</evidence>
<dbReference type="Pfam" id="PF12697">
    <property type="entry name" value="Abhydrolase_6"/>
    <property type="match status" value="1"/>
</dbReference>
<dbReference type="AlphaFoldDB" id="A0A084R174"/>
<dbReference type="STRING" id="1283841.A0A084R174"/>
<organism evidence="2 3">
    <name type="scientific">Stachybotrys chlorohalonatus (strain IBT 40285)</name>
    <dbReference type="NCBI Taxonomy" id="1283841"/>
    <lineage>
        <taxon>Eukaryota</taxon>
        <taxon>Fungi</taxon>
        <taxon>Dikarya</taxon>
        <taxon>Ascomycota</taxon>
        <taxon>Pezizomycotina</taxon>
        <taxon>Sordariomycetes</taxon>
        <taxon>Hypocreomycetidae</taxon>
        <taxon>Hypocreales</taxon>
        <taxon>Stachybotryaceae</taxon>
        <taxon>Stachybotrys</taxon>
    </lineage>
</organism>
<dbReference type="Gene3D" id="3.40.50.1820">
    <property type="entry name" value="alpha/beta hydrolase"/>
    <property type="match status" value="1"/>
</dbReference>
<accession>A0A084R174</accession>
<feature type="domain" description="AB hydrolase-1" evidence="1">
    <location>
        <begin position="73"/>
        <end position="227"/>
    </location>
</feature>
<dbReference type="InterPro" id="IPR029058">
    <property type="entry name" value="AB_hydrolase_fold"/>
</dbReference>
<name>A0A084R174_STAC4</name>
<reference evidence="2 3" key="1">
    <citation type="journal article" date="2014" name="BMC Genomics">
        <title>Comparative genome sequencing reveals chemotype-specific gene clusters in the toxigenic black mold Stachybotrys.</title>
        <authorList>
            <person name="Semeiks J."/>
            <person name="Borek D."/>
            <person name="Otwinowski Z."/>
            <person name="Grishin N.V."/>
        </authorList>
    </citation>
    <scope>NUCLEOTIDE SEQUENCE [LARGE SCALE GENOMIC DNA]</scope>
    <source>
        <strain evidence="2 3">IBT 40285</strain>
    </source>
</reference>
<dbReference type="InterPro" id="IPR000073">
    <property type="entry name" value="AB_hydrolase_1"/>
</dbReference>
<sequence length="267" mass="30175">MKRQLLNNADILVNPALLAIRIFDLTITPNSIVNPMKSAKIRQEYQVLGSGNGNRILLYNRGSLNPKPKTAIAEMLRYLEKTGLQPPYVLVAHSYGGTVGREFLQQRPDTVVGMILVETGQETALDLKVEEDQYRRQILGSKPLSVIRGNVMIEKIAQLDARLQACENETQRSELKKGPEYALIQALDEEDERLKKKQLALSRNSRYVHIPDCGHGVIRARPDVVAAEVRWVMEVARSFAQVEEESKDTSARHGMLHRIFAKLKPNR</sequence>
<dbReference type="HOGENOM" id="CLU_1042723_0_0_1"/>
<dbReference type="InParanoid" id="A0A084R174"/>
<evidence type="ECO:0000259" key="1">
    <source>
        <dbReference type="Pfam" id="PF12697"/>
    </source>
</evidence>
<dbReference type="EMBL" id="KL659316">
    <property type="protein sequence ID" value="KFA69959.1"/>
    <property type="molecule type" value="Genomic_DNA"/>
</dbReference>
<proteinExistence type="predicted"/>
<dbReference type="Proteomes" id="UP000028524">
    <property type="component" value="Unassembled WGS sequence"/>
</dbReference>
<dbReference type="OrthoDB" id="294702at2759"/>
<keyword evidence="3" id="KW-1185">Reference proteome</keyword>
<dbReference type="SUPFAM" id="SSF53474">
    <property type="entry name" value="alpha/beta-Hydrolases"/>
    <property type="match status" value="1"/>
</dbReference>
<protein>
    <recommendedName>
        <fullName evidence="1">AB hydrolase-1 domain-containing protein</fullName>
    </recommendedName>
</protein>